<organism evidence="1 2">
    <name type="scientific">Rhodococcus olei</name>
    <dbReference type="NCBI Taxonomy" id="2161675"/>
    <lineage>
        <taxon>Bacteria</taxon>
        <taxon>Bacillati</taxon>
        <taxon>Actinomycetota</taxon>
        <taxon>Actinomycetes</taxon>
        <taxon>Mycobacteriales</taxon>
        <taxon>Nocardiaceae</taxon>
        <taxon>Rhodococcus</taxon>
    </lineage>
</organism>
<accession>A0ABP8P584</accession>
<keyword evidence="2" id="KW-1185">Reference proteome</keyword>
<name>A0ABP8P584_9NOCA</name>
<sequence length="104" mass="11382">MGALWAMTIPGLVCLLVLVAFAETLWNRVTGGRMLPWTRRRGGRTVAASGFEEVTAVFQGGKHHEFEQRQTALMHRDETGDGAPPRVGVDIAANRVTVRRPDVG</sequence>
<gene>
    <name evidence="1" type="ORF">GCM10023094_27040</name>
</gene>
<dbReference type="EMBL" id="BAABFB010000044">
    <property type="protein sequence ID" value="GAA4480466.1"/>
    <property type="molecule type" value="Genomic_DNA"/>
</dbReference>
<reference evidence="2" key="1">
    <citation type="journal article" date="2019" name="Int. J. Syst. Evol. Microbiol.">
        <title>The Global Catalogue of Microorganisms (GCM) 10K type strain sequencing project: providing services to taxonomists for standard genome sequencing and annotation.</title>
        <authorList>
            <consortium name="The Broad Institute Genomics Platform"/>
            <consortium name="The Broad Institute Genome Sequencing Center for Infectious Disease"/>
            <person name="Wu L."/>
            <person name="Ma J."/>
        </authorList>
    </citation>
    <scope>NUCLEOTIDE SEQUENCE [LARGE SCALE GENOMIC DNA]</scope>
    <source>
        <strain evidence="2">JCM 32206</strain>
    </source>
</reference>
<dbReference type="InterPro" id="IPR045684">
    <property type="entry name" value="DUF6191"/>
</dbReference>
<evidence type="ECO:0000313" key="2">
    <source>
        <dbReference type="Proteomes" id="UP001501183"/>
    </source>
</evidence>
<dbReference type="RefSeq" id="WP_345345654.1">
    <property type="nucleotide sequence ID" value="NZ_BAABFB010000044.1"/>
</dbReference>
<evidence type="ECO:0000313" key="1">
    <source>
        <dbReference type="EMBL" id="GAA4480466.1"/>
    </source>
</evidence>
<dbReference type="Proteomes" id="UP001501183">
    <property type="component" value="Unassembled WGS sequence"/>
</dbReference>
<dbReference type="Pfam" id="PF19690">
    <property type="entry name" value="DUF6191"/>
    <property type="match status" value="1"/>
</dbReference>
<comment type="caution">
    <text evidence="1">The sequence shown here is derived from an EMBL/GenBank/DDBJ whole genome shotgun (WGS) entry which is preliminary data.</text>
</comment>
<proteinExistence type="predicted"/>
<protein>
    <submittedName>
        <fullName evidence="1">Uncharacterized protein</fullName>
    </submittedName>
</protein>